<dbReference type="InterPro" id="IPR001128">
    <property type="entry name" value="Cyt_P450"/>
</dbReference>
<dbReference type="GO" id="GO:0016705">
    <property type="term" value="F:oxidoreductase activity, acting on paired donors, with incorporation or reduction of molecular oxygen"/>
    <property type="evidence" value="ECO:0007669"/>
    <property type="project" value="InterPro"/>
</dbReference>
<dbReference type="GO" id="GO:0004497">
    <property type="term" value="F:monooxygenase activity"/>
    <property type="evidence" value="ECO:0007669"/>
    <property type="project" value="UniProtKB-KW"/>
</dbReference>
<proteinExistence type="inferred from homology"/>
<evidence type="ECO:0000256" key="1">
    <source>
        <dbReference type="ARBA" id="ARBA00010617"/>
    </source>
</evidence>
<dbReference type="EMBL" id="ML735232">
    <property type="protein sequence ID" value="KAE8393057.1"/>
    <property type="molecule type" value="Genomic_DNA"/>
</dbReference>
<dbReference type="Proteomes" id="UP000326877">
    <property type="component" value="Unassembled WGS sequence"/>
</dbReference>
<accession>A0A5N7CGQ4</accession>
<name>A0A5N7CGQ4_PETAA</name>
<dbReference type="AlphaFoldDB" id="A0A5N7CGQ4"/>
<reference evidence="4" key="1">
    <citation type="submission" date="2019-04" db="EMBL/GenBank/DDBJ databases">
        <title>Friends and foes A comparative genomics studyof 23 Aspergillus species from section Flavi.</title>
        <authorList>
            <consortium name="DOE Joint Genome Institute"/>
            <person name="Kjaerbolling I."/>
            <person name="Vesth T."/>
            <person name="Frisvad J.C."/>
            <person name="Nybo J.L."/>
            <person name="Theobald S."/>
            <person name="Kildgaard S."/>
            <person name="Isbrandt T."/>
            <person name="Kuo A."/>
            <person name="Sato A."/>
            <person name="Lyhne E.K."/>
            <person name="Kogle M.E."/>
            <person name="Wiebenga A."/>
            <person name="Kun R.S."/>
            <person name="Lubbers R.J."/>
            <person name="Makela M.R."/>
            <person name="Barry K."/>
            <person name="Chovatia M."/>
            <person name="Clum A."/>
            <person name="Daum C."/>
            <person name="Haridas S."/>
            <person name="He G."/>
            <person name="LaButti K."/>
            <person name="Lipzen A."/>
            <person name="Mondo S."/>
            <person name="Riley R."/>
            <person name="Salamov A."/>
            <person name="Simmons B.A."/>
            <person name="Magnuson J.K."/>
            <person name="Henrissat B."/>
            <person name="Mortensen U.H."/>
            <person name="Larsen T.O."/>
            <person name="Devries R.P."/>
            <person name="Grigoriev I.V."/>
            <person name="Machida M."/>
            <person name="Baker S.E."/>
            <person name="Andersen M.R."/>
        </authorList>
    </citation>
    <scope>NUCLEOTIDE SEQUENCE [LARGE SCALE GENOMIC DNA]</scope>
    <source>
        <strain evidence="4">IBT 14317</strain>
    </source>
</reference>
<dbReference type="PRINTS" id="PR00385">
    <property type="entry name" value="P450"/>
</dbReference>
<dbReference type="Pfam" id="PF00067">
    <property type="entry name" value="p450"/>
    <property type="match status" value="2"/>
</dbReference>
<organism evidence="4">
    <name type="scientific">Petromyces alliaceus</name>
    <name type="common">Aspergillus alliaceus</name>
    <dbReference type="NCBI Taxonomy" id="209559"/>
    <lineage>
        <taxon>Eukaryota</taxon>
        <taxon>Fungi</taxon>
        <taxon>Dikarya</taxon>
        <taxon>Ascomycota</taxon>
        <taxon>Pezizomycotina</taxon>
        <taxon>Eurotiomycetes</taxon>
        <taxon>Eurotiomycetidae</taxon>
        <taxon>Eurotiales</taxon>
        <taxon>Aspergillaceae</taxon>
        <taxon>Aspergillus</taxon>
        <taxon>Aspergillus subgen. Circumdati</taxon>
    </lineage>
</organism>
<dbReference type="Gene3D" id="1.10.630.10">
    <property type="entry name" value="Cytochrome P450"/>
    <property type="match status" value="1"/>
</dbReference>
<gene>
    <name evidence="4" type="ORF">BDV23DRAFT_170456</name>
</gene>
<sequence>MDLHNSAGFQAPGSSASDSGFLDKGKGIKGLVKALSSGFAYSSFVGLFRWLELLLILVLGFPSNDSVTYIQKFSDSKVTFTKQERLDTVYNGPMYMAKKLVHAQGREKKGLTGRDVSLTAVANVGAGSDTTGLSLSSVVFYIYQNPRCLQKIREEIENTGLGSKSEITFREVQKLPYLQAAIKEALLPKGGAAICEIFLPEGANFGVNSWVYQRNKTVYGLGADVYRPERWLEADGEKATCMEQCFMPFGVGSQTCIGKNIYLLEINKLIPMLDGSPQRSEYLPGKCMWFVKPDNLYARVKRQGIATDL</sequence>
<protein>
    <submittedName>
        <fullName evidence="4">Cytochrome P450</fullName>
    </submittedName>
</protein>
<dbReference type="GO" id="GO:0005506">
    <property type="term" value="F:iron ion binding"/>
    <property type="evidence" value="ECO:0007669"/>
    <property type="project" value="InterPro"/>
</dbReference>
<dbReference type="OrthoDB" id="3934656at2759"/>
<evidence type="ECO:0000256" key="2">
    <source>
        <dbReference type="ARBA" id="ARBA00023002"/>
    </source>
</evidence>
<dbReference type="InterPro" id="IPR036396">
    <property type="entry name" value="Cyt_P450_sf"/>
</dbReference>
<comment type="similarity">
    <text evidence="1">Belongs to the cytochrome P450 family.</text>
</comment>
<keyword evidence="2" id="KW-0560">Oxidoreductase</keyword>
<keyword evidence="3" id="KW-0503">Monooxygenase</keyword>
<dbReference type="PANTHER" id="PTHR24305:SF190">
    <property type="entry name" value="P450, PUTATIVE (EUROFUNG)-RELATED"/>
    <property type="match status" value="1"/>
</dbReference>
<dbReference type="SUPFAM" id="SSF48264">
    <property type="entry name" value="Cytochrome P450"/>
    <property type="match status" value="1"/>
</dbReference>
<evidence type="ECO:0000313" key="4">
    <source>
        <dbReference type="EMBL" id="KAE8393057.1"/>
    </source>
</evidence>
<dbReference type="GO" id="GO:0020037">
    <property type="term" value="F:heme binding"/>
    <property type="evidence" value="ECO:0007669"/>
    <property type="project" value="InterPro"/>
</dbReference>
<evidence type="ECO:0000256" key="3">
    <source>
        <dbReference type="ARBA" id="ARBA00023033"/>
    </source>
</evidence>
<dbReference type="InterPro" id="IPR050121">
    <property type="entry name" value="Cytochrome_P450_monoxygenase"/>
</dbReference>
<dbReference type="PANTHER" id="PTHR24305">
    <property type="entry name" value="CYTOCHROME P450"/>
    <property type="match status" value="1"/>
</dbReference>